<dbReference type="GO" id="GO:0003735">
    <property type="term" value="F:structural constituent of ribosome"/>
    <property type="evidence" value="ECO:0007669"/>
    <property type="project" value="InterPro"/>
</dbReference>
<keyword evidence="7 13" id="KW-0812">Transmembrane</keyword>
<dbReference type="InterPro" id="IPR008991">
    <property type="entry name" value="Translation_prot_SH3-like_sf"/>
</dbReference>
<dbReference type="CDD" id="cd06089">
    <property type="entry name" value="KOW_RPL26"/>
    <property type="match status" value="1"/>
</dbReference>
<keyword evidence="9" id="KW-0689">Ribosomal protein</keyword>
<dbReference type="InterPro" id="IPR003256">
    <property type="entry name" value="Ribosomal_uL24"/>
</dbReference>
<dbReference type="PANTHER" id="PTHR12413">
    <property type="entry name" value="DOLICHYL GLYCOSYLTRANSFERASE"/>
    <property type="match status" value="1"/>
</dbReference>
<keyword evidence="8 13" id="KW-0256">Endoplasmic reticulum</keyword>
<evidence type="ECO:0000256" key="8">
    <source>
        <dbReference type="ARBA" id="ARBA00022824"/>
    </source>
</evidence>
<comment type="caution">
    <text evidence="16">The sequence shown here is derived from an EMBL/GenBank/DDBJ whole genome shotgun (WGS) entry which is preliminary data.</text>
</comment>
<evidence type="ECO:0000313" key="16">
    <source>
        <dbReference type="EMBL" id="KAK3926542.1"/>
    </source>
</evidence>
<protein>
    <recommendedName>
        <fullName evidence="13">Alpha-1,3-glucosyltransferase</fullName>
        <ecNumber evidence="13">2.4.1.-</ecNumber>
    </recommendedName>
</protein>
<evidence type="ECO:0000256" key="9">
    <source>
        <dbReference type="ARBA" id="ARBA00022980"/>
    </source>
</evidence>
<dbReference type="EMBL" id="JAHWGI010001266">
    <property type="protein sequence ID" value="KAK3926542.1"/>
    <property type="molecule type" value="Genomic_DNA"/>
</dbReference>
<evidence type="ECO:0000256" key="11">
    <source>
        <dbReference type="ARBA" id="ARBA00023136"/>
    </source>
</evidence>
<feature type="transmembrane region" description="Helical" evidence="13">
    <location>
        <begin position="664"/>
        <end position="683"/>
    </location>
</feature>
<accession>A0AAE1LQD3</accession>
<feature type="transmembrane region" description="Helical" evidence="13">
    <location>
        <begin position="473"/>
        <end position="493"/>
    </location>
</feature>
<evidence type="ECO:0000256" key="2">
    <source>
        <dbReference type="ARBA" id="ARBA00004922"/>
    </source>
</evidence>
<dbReference type="AlphaFoldDB" id="A0AAE1LQD3"/>
<organism evidence="16 17">
    <name type="scientific">Frankliniella fusca</name>
    <dbReference type="NCBI Taxonomy" id="407009"/>
    <lineage>
        <taxon>Eukaryota</taxon>
        <taxon>Metazoa</taxon>
        <taxon>Ecdysozoa</taxon>
        <taxon>Arthropoda</taxon>
        <taxon>Hexapoda</taxon>
        <taxon>Insecta</taxon>
        <taxon>Pterygota</taxon>
        <taxon>Neoptera</taxon>
        <taxon>Paraneoptera</taxon>
        <taxon>Thysanoptera</taxon>
        <taxon>Terebrantia</taxon>
        <taxon>Thripoidea</taxon>
        <taxon>Thripidae</taxon>
        <taxon>Frankliniella</taxon>
    </lineage>
</organism>
<dbReference type="InterPro" id="IPR005824">
    <property type="entry name" value="KOW"/>
</dbReference>
<dbReference type="GO" id="GO:0006487">
    <property type="term" value="P:protein N-linked glycosylation"/>
    <property type="evidence" value="ECO:0007669"/>
    <property type="project" value="TreeGrafter"/>
</dbReference>
<gene>
    <name evidence="15" type="ORF">KUF71_005328</name>
    <name evidence="16" type="ORF">KUF71_014878</name>
</gene>
<dbReference type="GO" id="GO:1990904">
    <property type="term" value="C:ribonucleoprotein complex"/>
    <property type="evidence" value="ECO:0007669"/>
    <property type="project" value="UniProtKB-KW"/>
</dbReference>
<dbReference type="EMBL" id="JAHWGI010000383">
    <property type="protein sequence ID" value="KAK3914532.1"/>
    <property type="molecule type" value="Genomic_DNA"/>
</dbReference>
<comment type="pathway">
    <text evidence="2 13">Protein modification; protein glycosylation.</text>
</comment>
<evidence type="ECO:0000256" key="10">
    <source>
        <dbReference type="ARBA" id="ARBA00022989"/>
    </source>
</evidence>
<evidence type="ECO:0000256" key="12">
    <source>
        <dbReference type="ARBA" id="ARBA00023274"/>
    </source>
</evidence>
<dbReference type="Pfam" id="PF17136">
    <property type="entry name" value="ribosomal_L24"/>
    <property type="match status" value="1"/>
</dbReference>
<evidence type="ECO:0000259" key="14">
    <source>
        <dbReference type="SMART" id="SM00739"/>
    </source>
</evidence>
<feature type="transmembrane region" description="Helical" evidence="13">
    <location>
        <begin position="695"/>
        <end position="713"/>
    </location>
</feature>
<feature type="transmembrane region" description="Helical" evidence="13">
    <location>
        <begin position="594"/>
        <end position="611"/>
    </location>
</feature>
<dbReference type="GO" id="GO:0005840">
    <property type="term" value="C:ribosome"/>
    <property type="evidence" value="ECO:0007669"/>
    <property type="project" value="UniProtKB-KW"/>
</dbReference>
<feature type="transmembrane region" description="Helical" evidence="13">
    <location>
        <begin position="639"/>
        <end position="658"/>
    </location>
</feature>
<keyword evidence="17" id="KW-1185">Reference proteome</keyword>
<comment type="subcellular location">
    <subcellularLocation>
        <location evidence="1 13">Endoplasmic reticulum membrane</location>
        <topology evidence="1 13">Multi-pass membrane protein</topology>
    </subcellularLocation>
</comment>
<dbReference type="Proteomes" id="UP001219518">
    <property type="component" value="Unassembled WGS sequence"/>
</dbReference>
<evidence type="ECO:0000313" key="15">
    <source>
        <dbReference type="EMBL" id="KAK3914532.1"/>
    </source>
</evidence>
<feature type="transmembrane region" description="Helical" evidence="13">
    <location>
        <begin position="617"/>
        <end position="632"/>
    </location>
</feature>
<sequence length="767" mass="89287">MRLTLRLLRRWNRPPYPPPEYQIAELTKKYANLPEKYMEANRKTVYHRTPRGINYLPRERHIFKNYIGVHRPWSNEHNQEVTDADEFQPYVNPLRDWFFFRGDRVQVLTGKDNGKQGIVEMVIQERNWVIVRGLNADITEQKDEDNKLIGYALEERPLLVNEQVALVDPGDLMPTEVEWSWTEEGEKVRVSKRTGRIIPMSRRSEETFQYKSRETYAENEKDTKKQDMEMTFAPKLMTFEMEIAEELGIEDDRIPKKTYCRSTDFEVHRNWLAITHSLPIKQWYTEATSEWTLDYPPLFAWFEYFLSLIAQFFDPKMLIISNLNYASSETILFQRLSVIFADLVFAYGTKECCKYVANSGLRKSSRWNCRWSSPSAMLQLLLLGNAGLFIVDHIHFQYNGFLYGIQLISIAKILQGNYLSGAFWFAVLLNLKHIYAYVAPAYFVYLLRNHCFPQAPSNASFKDLHSHFSMKRFTELACTVLSVFIISFGPFLVMNEIGNVLNRLFPFKRGLSHAYWAPNFWALYNTADKLGSVAGQQYNLLKKSSNASMTGGLVQEFEHSLLPSISPRITFLLTLISIMPALMKLWLSPGNPLHFLRCLVLCACGSFMFGWHVHEKAILMIIIPLTVLAVVWRREAQIYLLLSTVGHYSLFPLLFTAFELPIKVLLFLIHAVYAFLNLSHLFALDKPASSWTLPLLNRIESVYLVGLLPLFLFEQLLFPCLGLKDRLPFLPLMLTSGYCALGVTYCFVQYYWHFMRMSDSNHKRKTH</sequence>
<evidence type="ECO:0000256" key="5">
    <source>
        <dbReference type="ARBA" id="ARBA00022676"/>
    </source>
</evidence>
<evidence type="ECO:0000256" key="13">
    <source>
        <dbReference type="RuleBase" id="RU363110"/>
    </source>
</evidence>
<dbReference type="GO" id="GO:0005789">
    <property type="term" value="C:endoplasmic reticulum membrane"/>
    <property type="evidence" value="ECO:0007669"/>
    <property type="project" value="UniProtKB-SubCell"/>
</dbReference>
<dbReference type="Pfam" id="PF03155">
    <property type="entry name" value="Alg6_Alg8"/>
    <property type="match status" value="1"/>
</dbReference>
<dbReference type="InterPro" id="IPR057264">
    <property type="entry name" value="Ribosomal_uL24_C"/>
</dbReference>
<dbReference type="InterPro" id="IPR041988">
    <property type="entry name" value="Ribosomal_uL24_KOW"/>
</dbReference>
<keyword evidence="12" id="KW-0687">Ribonucleoprotein</keyword>
<evidence type="ECO:0000256" key="7">
    <source>
        <dbReference type="ARBA" id="ARBA00022692"/>
    </source>
</evidence>
<dbReference type="PANTHER" id="PTHR12413:SF2">
    <property type="entry name" value="DOLICHYL PYROPHOSPHATE GLC1MAN9GLCNAC2 ALPHA-1,3-GLUCOSYLTRANSFERASE-RELATED"/>
    <property type="match status" value="1"/>
</dbReference>
<feature type="transmembrane region" description="Helical" evidence="13">
    <location>
        <begin position="434"/>
        <end position="452"/>
    </location>
</feature>
<feature type="transmembrane region" description="Helical" evidence="13">
    <location>
        <begin position="733"/>
        <end position="754"/>
    </location>
</feature>
<dbReference type="Pfam" id="PF00467">
    <property type="entry name" value="KOW"/>
    <property type="match status" value="1"/>
</dbReference>
<keyword evidence="6 13" id="KW-0808">Transferase</keyword>
<name>A0AAE1LQD3_9NEOP</name>
<evidence type="ECO:0000256" key="1">
    <source>
        <dbReference type="ARBA" id="ARBA00004477"/>
    </source>
</evidence>
<dbReference type="GO" id="GO:0042283">
    <property type="term" value="F:dolichyl pyrophosphate Glc1Man9GlcNAc2 alpha-1,3-glucosyltransferase activity"/>
    <property type="evidence" value="ECO:0007669"/>
    <property type="project" value="TreeGrafter"/>
</dbReference>
<dbReference type="InterPro" id="IPR004856">
    <property type="entry name" value="Glyco_trans_ALG6/ALG8"/>
</dbReference>
<dbReference type="NCBIfam" id="TIGR01079">
    <property type="entry name" value="rplX_bact"/>
    <property type="match status" value="1"/>
</dbReference>
<dbReference type="SMART" id="SM00739">
    <property type="entry name" value="KOW"/>
    <property type="match status" value="1"/>
</dbReference>
<feature type="transmembrane region" description="Helical" evidence="13">
    <location>
        <begin position="569"/>
        <end position="587"/>
    </location>
</feature>
<keyword evidence="10 13" id="KW-1133">Transmembrane helix</keyword>
<keyword evidence="11 13" id="KW-0472">Membrane</keyword>
<reference evidence="16" key="2">
    <citation type="journal article" date="2023" name="BMC Genomics">
        <title>Pest status, molecular evolution, and epigenetic factors derived from the genome assembly of Frankliniella fusca, a thysanopteran phytovirus vector.</title>
        <authorList>
            <person name="Catto M.A."/>
            <person name="Labadie P.E."/>
            <person name="Jacobson A.L."/>
            <person name="Kennedy G.G."/>
            <person name="Srinivasan R."/>
            <person name="Hunt B.G."/>
        </authorList>
    </citation>
    <scope>NUCLEOTIDE SEQUENCE</scope>
    <source>
        <strain evidence="16">PL_HMW_Pooled</strain>
    </source>
</reference>
<dbReference type="GO" id="GO:0006412">
    <property type="term" value="P:translation"/>
    <property type="evidence" value="ECO:0007669"/>
    <property type="project" value="InterPro"/>
</dbReference>
<dbReference type="GO" id="GO:0003723">
    <property type="term" value="F:RNA binding"/>
    <property type="evidence" value="ECO:0007669"/>
    <property type="project" value="InterPro"/>
</dbReference>
<dbReference type="InterPro" id="IPR014722">
    <property type="entry name" value="Rib_uL2_dom2"/>
</dbReference>
<proteinExistence type="inferred from homology"/>
<evidence type="ECO:0000256" key="4">
    <source>
        <dbReference type="ARBA" id="ARBA00010618"/>
    </source>
</evidence>
<dbReference type="EC" id="2.4.1.-" evidence="13"/>
<comment type="similarity">
    <text evidence="4">Belongs to the universal ribosomal protein uL24 family.</text>
</comment>
<comment type="similarity">
    <text evidence="3 13">Belongs to the ALG6/ALG8 glucosyltransferase family.</text>
</comment>
<keyword evidence="5 13" id="KW-0328">Glycosyltransferase</keyword>
<feature type="domain" description="KOW" evidence="14">
    <location>
        <begin position="98"/>
        <end position="125"/>
    </location>
</feature>
<dbReference type="SUPFAM" id="SSF50104">
    <property type="entry name" value="Translation proteins SH3-like domain"/>
    <property type="match status" value="1"/>
</dbReference>
<evidence type="ECO:0000256" key="6">
    <source>
        <dbReference type="ARBA" id="ARBA00022679"/>
    </source>
</evidence>
<reference evidence="16" key="1">
    <citation type="submission" date="2021-07" db="EMBL/GenBank/DDBJ databases">
        <authorList>
            <person name="Catto M.A."/>
            <person name="Jacobson A."/>
            <person name="Kennedy G."/>
            <person name="Labadie P."/>
            <person name="Hunt B.G."/>
            <person name="Srinivasan R."/>
        </authorList>
    </citation>
    <scope>NUCLEOTIDE SEQUENCE</scope>
    <source>
        <strain evidence="16">PL_HMW_Pooled</strain>
        <tissue evidence="16">Head</tissue>
    </source>
</reference>
<dbReference type="Gene3D" id="2.30.30.30">
    <property type="match status" value="1"/>
</dbReference>
<evidence type="ECO:0000256" key="3">
    <source>
        <dbReference type="ARBA" id="ARBA00008715"/>
    </source>
</evidence>
<evidence type="ECO:0000313" key="17">
    <source>
        <dbReference type="Proteomes" id="UP001219518"/>
    </source>
</evidence>